<evidence type="ECO:0000313" key="4">
    <source>
        <dbReference type="Proteomes" id="UP000268084"/>
    </source>
</evidence>
<dbReference type="InterPro" id="IPR018294">
    <property type="entry name" value="ISPD_synthase_CS"/>
</dbReference>
<dbReference type="InterPro" id="IPR050088">
    <property type="entry name" value="IspD/TarI_cytidylyltransf_bact"/>
</dbReference>
<gene>
    <name evidence="3" type="ORF">EH165_11180</name>
</gene>
<dbReference type="InterPro" id="IPR029044">
    <property type="entry name" value="Nucleotide-diphossugar_trans"/>
</dbReference>
<dbReference type="OrthoDB" id="9802561at2"/>
<dbReference type="PANTHER" id="PTHR32125:SF4">
    <property type="entry name" value="2-C-METHYL-D-ERYTHRITOL 4-PHOSPHATE CYTIDYLYLTRANSFERASE, CHLOROPLASTIC"/>
    <property type="match status" value="1"/>
</dbReference>
<dbReference type="SUPFAM" id="SSF53448">
    <property type="entry name" value="Nucleotide-diphospho-sugar transferases"/>
    <property type="match status" value="1"/>
</dbReference>
<dbReference type="RefSeq" id="WP_124799521.1">
    <property type="nucleotide sequence ID" value="NZ_CP034170.1"/>
</dbReference>
<protein>
    <submittedName>
        <fullName evidence="3">2-C-methyl-D-erythritol 4-phosphate cytidylyltransferase</fullName>
    </submittedName>
</protein>
<evidence type="ECO:0000313" key="3">
    <source>
        <dbReference type="EMBL" id="AZI58612.1"/>
    </source>
</evidence>
<evidence type="ECO:0000256" key="1">
    <source>
        <dbReference type="ARBA" id="ARBA00022679"/>
    </source>
</evidence>
<organism evidence="3 4">
    <name type="scientific">Nakamurella antarctica</name>
    <dbReference type="NCBI Taxonomy" id="1902245"/>
    <lineage>
        <taxon>Bacteria</taxon>
        <taxon>Bacillati</taxon>
        <taxon>Actinomycetota</taxon>
        <taxon>Actinomycetes</taxon>
        <taxon>Nakamurellales</taxon>
        <taxon>Nakamurellaceae</taxon>
        <taxon>Nakamurella</taxon>
    </lineage>
</organism>
<reference evidence="3 4" key="2">
    <citation type="submission" date="2018-12" db="EMBL/GenBank/DDBJ databases">
        <title>Nakamurella antarcticus sp. nov., isolated from Antarctica South Shetland Islands soil.</title>
        <authorList>
            <person name="Peng F."/>
        </authorList>
    </citation>
    <scope>NUCLEOTIDE SEQUENCE [LARGE SCALE GENOMIC DNA]</scope>
    <source>
        <strain evidence="3 4">S14-144</strain>
    </source>
</reference>
<dbReference type="Pfam" id="PF01128">
    <property type="entry name" value="IspD"/>
    <property type="match status" value="1"/>
</dbReference>
<dbReference type="KEGG" id="nak:EH165_11180"/>
<keyword evidence="2 3" id="KW-0548">Nucleotidyltransferase</keyword>
<name>A0A3G8ZMP1_9ACTN</name>
<dbReference type="Gene3D" id="3.90.550.10">
    <property type="entry name" value="Spore Coat Polysaccharide Biosynthesis Protein SpsA, Chain A"/>
    <property type="match status" value="1"/>
</dbReference>
<dbReference type="EMBL" id="CP034170">
    <property type="protein sequence ID" value="AZI58612.1"/>
    <property type="molecule type" value="Genomic_DNA"/>
</dbReference>
<dbReference type="CDD" id="cd02516">
    <property type="entry name" value="CDP-ME_synthetase"/>
    <property type="match status" value="1"/>
</dbReference>
<dbReference type="AlphaFoldDB" id="A0A3G8ZMP1"/>
<keyword evidence="1 3" id="KW-0808">Transferase</keyword>
<keyword evidence="4" id="KW-1185">Reference proteome</keyword>
<accession>A0A3G8ZMP1</accession>
<proteinExistence type="predicted"/>
<dbReference type="PANTHER" id="PTHR32125">
    <property type="entry name" value="2-C-METHYL-D-ERYTHRITOL 4-PHOSPHATE CYTIDYLYLTRANSFERASE, CHLOROPLASTIC"/>
    <property type="match status" value="1"/>
</dbReference>
<sequence length="249" mass="26802">MPESHEPLVPRREVRAVAVVLAAGTGTRSQSEINKVFLPLAGHSVIGWSLQALGSAAGIERFVLVIRESDRELVQRVITSEMLDFPVELVAGGSTRHESESLALRHLQGAIEAEEVNLVLIHDGARPLLSHSMLAELIDAAAECGAAFPGLLMDDLASVDAAGTLLERNLGSMVGAQTPQVFEAKTLLAAYTNAQDDDFVGTDTASCVVAYSDQMLHWVPGDPRNIKITFPGDIVQAEKILRDNNFRLD</sequence>
<dbReference type="PROSITE" id="PS01295">
    <property type="entry name" value="ISPD"/>
    <property type="match status" value="1"/>
</dbReference>
<dbReference type="InterPro" id="IPR034683">
    <property type="entry name" value="IspD/TarI"/>
</dbReference>
<evidence type="ECO:0000256" key="2">
    <source>
        <dbReference type="ARBA" id="ARBA00022695"/>
    </source>
</evidence>
<reference evidence="3 4" key="1">
    <citation type="submission" date="2018-11" db="EMBL/GenBank/DDBJ databases">
        <authorList>
            <person name="Da X."/>
        </authorList>
    </citation>
    <scope>NUCLEOTIDE SEQUENCE [LARGE SCALE GENOMIC DNA]</scope>
    <source>
        <strain evidence="3 4">S14-144</strain>
    </source>
</reference>
<dbReference type="Proteomes" id="UP000268084">
    <property type="component" value="Chromosome"/>
</dbReference>
<dbReference type="GO" id="GO:0050518">
    <property type="term" value="F:2-C-methyl-D-erythritol 4-phosphate cytidylyltransferase activity"/>
    <property type="evidence" value="ECO:0007669"/>
    <property type="project" value="TreeGrafter"/>
</dbReference>
<dbReference type="GO" id="GO:0008299">
    <property type="term" value="P:isoprenoid biosynthetic process"/>
    <property type="evidence" value="ECO:0007669"/>
    <property type="project" value="InterPro"/>
</dbReference>